<dbReference type="GO" id="GO:0005739">
    <property type="term" value="C:mitochondrion"/>
    <property type="evidence" value="ECO:0007669"/>
    <property type="project" value="UniProtKB-ARBA"/>
</dbReference>
<proteinExistence type="inferred from homology"/>
<evidence type="ECO:0000259" key="2">
    <source>
        <dbReference type="Pfam" id="PF02582"/>
    </source>
</evidence>
<dbReference type="AlphaFoldDB" id="Q16QW3"/>
<feature type="domain" description="DUF155" evidence="2">
    <location>
        <begin position="157"/>
        <end position="331"/>
    </location>
</feature>
<protein>
    <submittedName>
        <fullName evidence="3">AAEL011155-PA</fullName>
    </submittedName>
</protein>
<dbReference type="PhylomeDB" id="Q16QW3"/>
<evidence type="ECO:0000313" key="4">
    <source>
        <dbReference type="Proteomes" id="UP000682892"/>
    </source>
</evidence>
<sequence length="380" mass="44110">MSWITRSVRLVLNQPVLISGRISILSVNRTFLGVRYASAFQNGPSKALLQKQQTIVNVGKRLQKISSSVINLHDNIQLKKRPRRRREEEISKLAKGYLTVTAFATAEEYDLERLLGALKDQNLYEPKQFLSSEDNDIDPDVLHVTAKYKVGDESRDVYFFREGTVVLWNCTDLENNNILRFLKQFEEGSYDESTVLEESEAMLYNAIDGPARLKNNSFYVSTNDDTDLEKYTFSNAMSLSVKLGIWEASLERYIESMAYVTEDLKKGNKITISRPEMLRKTGELFALRHLINLSSDLLDVPDFYWDREQLETLYQQTCSYFSINRRTRVMNEKLNHCVELADLISSNLNDKHHVRLEWMIIILIMVEVGFEILHYVDKFT</sequence>
<dbReference type="InterPro" id="IPR003734">
    <property type="entry name" value="DUF155"/>
</dbReference>
<dbReference type="Proteomes" id="UP000682892">
    <property type="component" value="Unassembled WGS sequence"/>
</dbReference>
<dbReference type="InterPro" id="IPR051624">
    <property type="entry name" value="RMD1/Sad1-interacting"/>
</dbReference>
<name>Q16QW3_AEDAE</name>
<dbReference type="OrthoDB" id="242766at2759"/>
<dbReference type="STRING" id="7159.Q16QW3"/>
<dbReference type="PANTHER" id="PTHR16255:SF1">
    <property type="entry name" value="REQUIRED FOR MEIOTIC NUCLEAR DIVISION PROTEIN 1 HOMOLOG"/>
    <property type="match status" value="1"/>
</dbReference>
<evidence type="ECO:0000313" key="3">
    <source>
        <dbReference type="EMBL" id="EAT36788.1"/>
    </source>
</evidence>
<evidence type="ECO:0000256" key="1">
    <source>
        <dbReference type="ARBA" id="ARBA00008306"/>
    </source>
</evidence>
<dbReference type="PANTHER" id="PTHR16255">
    <property type="entry name" value="REQUIRED FOR MEIOTIC NUCLEAR DIVISION PROTEIN 1 HOMOLOG"/>
    <property type="match status" value="1"/>
</dbReference>
<dbReference type="Pfam" id="PF02582">
    <property type="entry name" value="DUF155"/>
    <property type="match status" value="1"/>
</dbReference>
<dbReference type="GO" id="GO:0070131">
    <property type="term" value="P:positive regulation of mitochondrial translation"/>
    <property type="evidence" value="ECO:0007669"/>
    <property type="project" value="TreeGrafter"/>
</dbReference>
<dbReference type="eggNOG" id="KOG2861">
    <property type="taxonomic scope" value="Eukaryota"/>
</dbReference>
<reference evidence="3" key="2">
    <citation type="journal article" date="2007" name="Science">
        <title>Genome sequence of Aedes aegypti, a major arbovirus vector.</title>
        <authorList>
            <person name="Nene V."/>
            <person name="Wortman J.R."/>
            <person name="Lawson D."/>
            <person name="Haas B."/>
            <person name="Kodira C."/>
            <person name="Tu Z.J."/>
            <person name="Loftus B."/>
            <person name="Xi Z."/>
            <person name="Megy K."/>
            <person name="Grabherr M."/>
            <person name="Ren Q."/>
            <person name="Zdobnov E.M."/>
            <person name="Lobo N.F."/>
            <person name="Campbell K.S."/>
            <person name="Brown S.E."/>
            <person name="Bonaldo M.F."/>
            <person name="Zhu J."/>
            <person name="Sinkins S.P."/>
            <person name="Hogenkamp D.G."/>
            <person name="Amedeo P."/>
            <person name="Arensburger P."/>
            <person name="Atkinson P.W."/>
            <person name="Bidwell S."/>
            <person name="Biedler J."/>
            <person name="Birney E."/>
            <person name="Bruggner R.V."/>
            <person name="Costas J."/>
            <person name="Coy M.R."/>
            <person name="Crabtree J."/>
            <person name="Crawford M."/>
            <person name="Debruyn B."/>
            <person name="Decaprio D."/>
            <person name="Eiglmeier K."/>
            <person name="Eisenstadt E."/>
            <person name="El-Dorry H."/>
            <person name="Gelbart W.M."/>
            <person name="Gomes S.L."/>
            <person name="Hammond M."/>
            <person name="Hannick L.I."/>
            <person name="Hogan J.R."/>
            <person name="Holmes M.H."/>
            <person name="Jaffe D."/>
            <person name="Johnston J.S."/>
            <person name="Kennedy R.C."/>
            <person name="Koo H."/>
            <person name="Kravitz S."/>
            <person name="Kriventseva E.V."/>
            <person name="Kulp D."/>
            <person name="Labutti K."/>
            <person name="Lee E."/>
            <person name="Li S."/>
            <person name="Lovin D.D."/>
            <person name="Mao C."/>
            <person name="Mauceli E."/>
            <person name="Menck C.F."/>
            <person name="Miller J.R."/>
            <person name="Montgomery P."/>
            <person name="Mori A."/>
            <person name="Nascimento A.L."/>
            <person name="Naveira H.F."/>
            <person name="Nusbaum C."/>
            <person name="O'leary S."/>
            <person name="Orvis J."/>
            <person name="Pertea M."/>
            <person name="Quesneville H."/>
            <person name="Reidenbach K.R."/>
            <person name="Rogers Y.H."/>
            <person name="Roth C.W."/>
            <person name="Schneider J.R."/>
            <person name="Schatz M."/>
            <person name="Shumway M."/>
            <person name="Stanke M."/>
            <person name="Stinson E.O."/>
            <person name="Tubio J.M."/>
            <person name="Vanzee J.P."/>
            <person name="Verjovski-Almeida S."/>
            <person name="Werner D."/>
            <person name="White O."/>
            <person name="Wyder S."/>
            <person name="Zeng Q."/>
            <person name="Zhao Q."/>
            <person name="Zhao Y."/>
            <person name="Hill C.A."/>
            <person name="Raikhel A.S."/>
            <person name="Soares M.B."/>
            <person name="Knudson D.L."/>
            <person name="Lee N.H."/>
            <person name="Galagan J."/>
            <person name="Salzberg S.L."/>
            <person name="Paulsen I.T."/>
            <person name="Dimopoulos G."/>
            <person name="Collins F.H."/>
            <person name="Birren B."/>
            <person name="Fraser-Liggett C.M."/>
            <person name="Severson D.W."/>
        </authorList>
    </citation>
    <scope>NUCLEOTIDE SEQUENCE [LARGE SCALE GENOMIC DNA]</scope>
    <source>
        <strain evidence="3">Liverpool</strain>
    </source>
</reference>
<dbReference type="PaxDb" id="7159-AAEL011155-PA"/>
<comment type="similarity">
    <text evidence="1">Belongs to the RMD1/sif2 family.</text>
</comment>
<organism evidence="3 4">
    <name type="scientific">Aedes aegypti</name>
    <name type="common">Yellowfever mosquito</name>
    <name type="synonym">Culex aegypti</name>
    <dbReference type="NCBI Taxonomy" id="7159"/>
    <lineage>
        <taxon>Eukaryota</taxon>
        <taxon>Metazoa</taxon>
        <taxon>Ecdysozoa</taxon>
        <taxon>Arthropoda</taxon>
        <taxon>Hexapoda</taxon>
        <taxon>Insecta</taxon>
        <taxon>Pterygota</taxon>
        <taxon>Neoptera</taxon>
        <taxon>Endopterygota</taxon>
        <taxon>Diptera</taxon>
        <taxon>Nematocera</taxon>
        <taxon>Culicoidea</taxon>
        <taxon>Culicidae</taxon>
        <taxon>Culicinae</taxon>
        <taxon>Aedini</taxon>
        <taxon>Aedes</taxon>
        <taxon>Stegomyia</taxon>
    </lineage>
</organism>
<dbReference type="HOGENOM" id="CLU_011220_4_2_1"/>
<dbReference type="VEuPathDB" id="VectorBase:AAEL011155"/>
<dbReference type="EMBL" id="CH477729">
    <property type="protein sequence ID" value="EAT36788.1"/>
    <property type="molecule type" value="Genomic_DNA"/>
</dbReference>
<accession>Q16QW3</accession>
<dbReference type="OMA" id="KLGMWEA"/>
<gene>
    <name evidence="3" type="ORF">AaeL_AAEL011155</name>
</gene>
<dbReference type="KEGG" id="aag:5574437"/>
<reference evidence="3" key="1">
    <citation type="submission" date="2005-10" db="EMBL/GenBank/DDBJ databases">
        <authorList>
            <person name="Loftus B.J."/>
            <person name="Nene V.M."/>
            <person name="Hannick L.I."/>
            <person name="Bidwell S."/>
            <person name="Haas B."/>
            <person name="Amedeo P."/>
            <person name="Orvis J."/>
            <person name="Wortman J.R."/>
            <person name="White O.R."/>
            <person name="Salzberg S."/>
            <person name="Shumway M."/>
            <person name="Koo H."/>
            <person name="Zhao Y."/>
            <person name="Holmes M."/>
            <person name="Miller J."/>
            <person name="Schatz M."/>
            <person name="Pop M."/>
            <person name="Pai G."/>
            <person name="Utterback T."/>
            <person name="Rogers Y.-H."/>
            <person name="Kravitz S."/>
            <person name="Fraser C.M."/>
        </authorList>
    </citation>
    <scope>NUCLEOTIDE SEQUENCE</scope>
    <source>
        <strain evidence="3">Liverpool</strain>
    </source>
</reference>
<reference evidence="3" key="3">
    <citation type="submission" date="2012-09" db="EMBL/GenBank/DDBJ databases">
        <authorList>
            <consortium name="VectorBase"/>
        </authorList>
    </citation>
    <scope>NUCLEOTIDE SEQUENCE</scope>
    <source>
        <strain evidence="3">Liverpool</strain>
    </source>
</reference>